<evidence type="ECO:0000313" key="1">
    <source>
        <dbReference type="EMBL" id="PZO60797.1"/>
    </source>
</evidence>
<dbReference type="Proteomes" id="UP000249794">
    <property type="component" value="Unassembled WGS sequence"/>
</dbReference>
<reference evidence="2" key="1">
    <citation type="submission" date="2018-04" db="EMBL/GenBank/DDBJ databases">
        <authorList>
            <person name="Cornet L."/>
        </authorList>
    </citation>
    <scope>NUCLEOTIDE SEQUENCE [LARGE SCALE GENOMIC DNA]</scope>
</reference>
<dbReference type="AlphaFoldDB" id="A0A2W4XWJ2"/>
<dbReference type="EMBL" id="QBMP01000006">
    <property type="protein sequence ID" value="PZO60797.1"/>
    <property type="molecule type" value="Genomic_DNA"/>
</dbReference>
<gene>
    <name evidence="1" type="ORF">DCF15_01410</name>
</gene>
<protein>
    <submittedName>
        <fullName evidence="1">Uncharacterized protein</fullName>
    </submittedName>
</protein>
<sequence length="111" mass="12777">MAERDLTKFDKLSSFGDLEFEQFTHRVWRLLIKAKVERTSEVIQLATGDFQDELGLITLISPDAMELRLPTLDWSGPHPPVNTSRLWQRLALDELKESQLSQLIVEAQAQQ</sequence>
<name>A0A2W4XWJ2_9CYAN</name>
<organism evidence="1 2">
    <name type="scientific">Phormidesmis priestleyi</name>
    <dbReference type="NCBI Taxonomy" id="268141"/>
    <lineage>
        <taxon>Bacteria</taxon>
        <taxon>Bacillati</taxon>
        <taxon>Cyanobacteriota</taxon>
        <taxon>Cyanophyceae</taxon>
        <taxon>Leptolyngbyales</taxon>
        <taxon>Leptolyngbyaceae</taxon>
        <taxon>Phormidesmis</taxon>
    </lineage>
</organism>
<comment type="caution">
    <text evidence="1">The sequence shown here is derived from an EMBL/GenBank/DDBJ whole genome shotgun (WGS) entry which is preliminary data.</text>
</comment>
<reference evidence="1 2" key="2">
    <citation type="submission" date="2018-06" db="EMBL/GenBank/DDBJ databases">
        <title>Metagenomic assembly of (sub)arctic Cyanobacteria and their associated microbiome from non-axenic cultures.</title>
        <authorList>
            <person name="Baurain D."/>
        </authorList>
    </citation>
    <scope>NUCLEOTIDE SEQUENCE [LARGE SCALE GENOMIC DNA]</scope>
    <source>
        <strain evidence="1">ULC027bin1</strain>
    </source>
</reference>
<proteinExistence type="predicted"/>
<evidence type="ECO:0000313" key="2">
    <source>
        <dbReference type="Proteomes" id="UP000249794"/>
    </source>
</evidence>
<accession>A0A2W4XWJ2</accession>